<dbReference type="PATRIC" id="fig|1603606.3.peg.3280"/>
<evidence type="ECO:0008006" key="3">
    <source>
        <dbReference type="Google" id="ProtNLM"/>
    </source>
</evidence>
<organism evidence="1 2">
    <name type="scientific">Desulfuromonas soudanensis</name>
    <dbReference type="NCBI Taxonomy" id="1603606"/>
    <lineage>
        <taxon>Bacteria</taxon>
        <taxon>Pseudomonadati</taxon>
        <taxon>Thermodesulfobacteriota</taxon>
        <taxon>Desulfuromonadia</taxon>
        <taxon>Desulfuromonadales</taxon>
        <taxon>Desulfuromonadaceae</taxon>
        <taxon>Desulfuromonas</taxon>
    </lineage>
</organism>
<dbReference type="Proteomes" id="UP000057158">
    <property type="component" value="Chromosome"/>
</dbReference>
<proteinExistence type="predicted"/>
<dbReference type="STRING" id="1603606.DSOUD_3041"/>
<accession>A0A0M4DBK4</accession>
<reference evidence="1" key="1">
    <citation type="submission" date="2015-07" db="EMBL/GenBank/DDBJ databases">
        <title>Isolation and Genomic Characterization of a Novel Halophilic Metal-Reducing Deltaproteobacterium from the Deep Subsurface.</title>
        <authorList>
            <person name="Badalamenti J.P."/>
            <person name="Summers Z.M."/>
            <person name="Gralnick J.A."/>
            <person name="Bond D.R."/>
        </authorList>
    </citation>
    <scope>NUCLEOTIDE SEQUENCE [LARGE SCALE GENOMIC DNA]</scope>
    <source>
        <strain evidence="1">WTL</strain>
    </source>
</reference>
<keyword evidence="2" id="KW-1185">Reference proteome</keyword>
<evidence type="ECO:0000313" key="2">
    <source>
        <dbReference type="Proteomes" id="UP000057158"/>
    </source>
</evidence>
<dbReference type="OrthoDB" id="5515705at2"/>
<name>A0A0M4DBK4_9BACT</name>
<protein>
    <recommendedName>
        <fullName evidence="3">DUF4177 domain-containing protein</fullName>
    </recommendedName>
</protein>
<dbReference type="KEGG" id="des:DSOUD_3041"/>
<evidence type="ECO:0000313" key="1">
    <source>
        <dbReference type="EMBL" id="ALC17767.1"/>
    </source>
</evidence>
<dbReference type="EMBL" id="CP010802">
    <property type="protein sequence ID" value="ALC17767.1"/>
    <property type="molecule type" value="Genomic_DNA"/>
</dbReference>
<gene>
    <name evidence="1" type="ORF">DSOUD_3041</name>
</gene>
<dbReference type="RefSeq" id="WP_053551753.1">
    <property type="nucleotide sequence ID" value="NZ_CP010802.1"/>
</dbReference>
<dbReference type="AlphaFoldDB" id="A0A0M4DBK4"/>
<sequence length="62" mass="7240">MIRYKIVETSVVSDDVLETLVNEWVGQGWQFDRIQFAMSEASKRPAMAFVFFVREEAGPRRD</sequence>